<gene>
    <name evidence="8" type="primary">MED6</name>
    <name evidence="9" type="ORF">NEDG_01438</name>
    <name evidence="10" type="ORF">NEDG_02128</name>
</gene>
<dbReference type="OrthoDB" id="344220at2759"/>
<keyword evidence="8" id="KW-0010">Activator</keyword>
<dbReference type="EMBL" id="LTDL01000009">
    <property type="protein sequence ID" value="OAG32261.1"/>
    <property type="molecule type" value="Genomic_DNA"/>
</dbReference>
<comment type="subunit">
    <text evidence="8">Component of the Mediator complex.</text>
</comment>
<reference evidence="10 11" key="1">
    <citation type="submission" date="2016-02" db="EMBL/GenBank/DDBJ databases">
        <title>Discovery of a natural microsporidian pathogen with a broad tissue tropism in Caenorhabditis elegans.</title>
        <authorList>
            <person name="Luallen R.J."/>
            <person name="Reinke A.W."/>
            <person name="Tong L."/>
            <person name="Botts M.R."/>
            <person name="Felix M.-A."/>
            <person name="Troemel E.R."/>
        </authorList>
    </citation>
    <scope>NUCLEOTIDE SEQUENCE [LARGE SCALE GENOMIC DNA]</scope>
    <source>
        <strain evidence="10 11">JUm2807</strain>
    </source>
</reference>
<proteinExistence type="inferred from homology"/>
<keyword evidence="11" id="KW-1185">Reference proteome</keyword>
<dbReference type="GO" id="GO:0016592">
    <property type="term" value="C:mediator complex"/>
    <property type="evidence" value="ECO:0007669"/>
    <property type="project" value="InterPro"/>
</dbReference>
<dbReference type="STRING" id="1805483.A0A177ELB4"/>
<dbReference type="GO" id="GO:0003712">
    <property type="term" value="F:transcription coregulator activity"/>
    <property type="evidence" value="ECO:0007669"/>
    <property type="project" value="InterPro"/>
</dbReference>
<dbReference type="Pfam" id="PF04934">
    <property type="entry name" value="Med6"/>
    <property type="match status" value="1"/>
</dbReference>
<dbReference type="Gene3D" id="3.10.450.580">
    <property type="entry name" value="Mediator complex, subunit Med6"/>
    <property type="match status" value="1"/>
</dbReference>
<evidence type="ECO:0000256" key="6">
    <source>
        <dbReference type="ARBA" id="ARBA00023242"/>
    </source>
</evidence>
<organism evidence="10 11">
    <name type="scientific">Nematocida displodere</name>
    <dbReference type="NCBI Taxonomy" id="1805483"/>
    <lineage>
        <taxon>Eukaryota</taxon>
        <taxon>Fungi</taxon>
        <taxon>Fungi incertae sedis</taxon>
        <taxon>Microsporidia</taxon>
        <taxon>Nematocida</taxon>
    </lineage>
</organism>
<comment type="caution">
    <text evidence="10">The sequence shown here is derived from an EMBL/GenBank/DDBJ whole genome shotgun (WGS) entry which is preliminary data.</text>
</comment>
<dbReference type="InterPro" id="IPR038566">
    <property type="entry name" value="Mediator_Med6_sf"/>
</dbReference>
<dbReference type="AlphaFoldDB" id="A0A177ELB4"/>
<evidence type="ECO:0000256" key="2">
    <source>
        <dbReference type="ARBA" id="ARBA00007526"/>
    </source>
</evidence>
<accession>A0A177ELB4</accession>
<evidence type="ECO:0000256" key="4">
    <source>
        <dbReference type="ARBA" id="ARBA00023015"/>
    </source>
</evidence>
<dbReference type="EMBL" id="LTDL01000038">
    <property type="protein sequence ID" value="OAG29891.1"/>
    <property type="molecule type" value="Genomic_DNA"/>
</dbReference>
<dbReference type="Proteomes" id="UP000185944">
    <property type="component" value="Unassembled WGS sequence"/>
</dbReference>
<comment type="function">
    <text evidence="8">Component of the Mediator complex, a coactivator involved in the regulated transcription of nearly all RNA polymerase II-dependent genes. Mediator functions as a bridge to convey information from gene-specific regulatory proteins to the basal RNA polymerase II transcription machinery. Mediator is recruited to promoters by direct interactions with regulatory proteins and serves as a scaffold for the assembly of a functional preinitiation complex with RNA polymerase II and the general transcription factors.</text>
</comment>
<dbReference type="PANTHER" id="PTHR13104">
    <property type="entry name" value="MED-6-RELATED"/>
    <property type="match status" value="1"/>
</dbReference>
<evidence type="ECO:0000256" key="1">
    <source>
        <dbReference type="ARBA" id="ARBA00004123"/>
    </source>
</evidence>
<dbReference type="GO" id="GO:0006357">
    <property type="term" value="P:regulation of transcription by RNA polymerase II"/>
    <property type="evidence" value="ECO:0007669"/>
    <property type="project" value="InterPro"/>
</dbReference>
<sequence>MENTCFRDPLWLQHNALTSETALSYFSLSQFYDRNCNNEVLKMQTMHNPLAGGGEFLQKMAGIQYVIDHAEEPQLFLIKKCERLSPEKVFVLDYYYIIHGTVYQAPTEKEVSRTRYTNILFSMMATLNTLPLEKTPNPSPSGGVAGKRNTSSNRLAGLFNSYYTELGK</sequence>
<evidence type="ECO:0000256" key="8">
    <source>
        <dbReference type="RuleBase" id="RU364143"/>
    </source>
</evidence>
<comment type="similarity">
    <text evidence="2 8">Belongs to the Mediator complex subunit 6 family.</text>
</comment>
<dbReference type="VEuPathDB" id="MicrosporidiaDB:NEDG_02128"/>
<dbReference type="VEuPathDB" id="MicrosporidiaDB:NEDG_01438"/>
<evidence type="ECO:0000256" key="7">
    <source>
        <dbReference type="ARBA" id="ARBA00031259"/>
    </source>
</evidence>
<keyword evidence="5 8" id="KW-0804">Transcription</keyword>
<evidence type="ECO:0000313" key="9">
    <source>
        <dbReference type="EMBL" id="OAG29891.1"/>
    </source>
</evidence>
<comment type="subcellular location">
    <subcellularLocation>
        <location evidence="1 8">Nucleus</location>
    </subcellularLocation>
</comment>
<evidence type="ECO:0000256" key="3">
    <source>
        <dbReference type="ARBA" id="ARBA00020634"/>
    </source>
</evidence>
<keyword evidence="6 8" id="KW-0539">Nucleus</keyword>
<evidence type="ECO:0000256" key="5">
    <source>
        <dbReference type="ARBA" id="ARBA00023163"/>
    </source>
</evidence>
<evidence type="ECO:0000313" key="11">
    <source>
        <dbReference type="Proteomes" id="UP000185944"/>
    </source>
</evidence>
<dbReference type="InterPro" id="IPR007018">
    <property type="entry name" value="Mediator_Med6"/>
</dbReference>
<evidence type="ECO:0000313" key="10">
    <source>
        <dbReference type="EMBL" id="OAG32261.1"/>
    </source>
</evidence>
<name>A0A177ELB4_9MICR</name>
<keyword evidence="4 8" id="KW-0805">Transcription regulation</keyword>
<protein>
    <recommendedName>
        <fullName evidence="3 8">Mediator of RNA polymerase II transcription subunit 6</fullName>
    </recommendedName>
    <alternativeName>
        <fullName evidence="7 8">Mediator complex subunit 6</fullName>
    </alternativeName>
</protein>